<dbReference type="PANTHER" id="PTHR33085:SF125">
    <property type="entry name" value="EXPRESSED PROTEIN"/>
    <property type="match status" value="1"/>
</dbReference>
<dbReference type="OrthoDB" id="591320at2759"/>
<dbReference type="EMBL" id="JACEFO010000302">
    <property type="protein sequence ID" value="KAF8775579.1"/>
    <property type="molecule type" value="Genomic_DNA"/>
</dbReference>
<reference evidence="1" key="1">
    <citation type="submission" date="2020-07" db="EMBL/GenBank/DDBJ databases">
        <title>Genome sequence and genetic diversity analysis of an under-domesticated orphan crop, white fonio (Digitaria exilis).</title>
        <authorList>
            <person name="Bennetzen J.L."/>
            <person name="Chen S."/>
            <person name="Ma X."/>
            <person name="Wang X."/>
            <person name="Yssel A.E.J."/>
            <person name="Chaluvadi S.R."/>
            <person name="Johnson M."/>
            <person name="Gangashetty P."/>
            <person name="Hamidou F."/>
            <person name="Sanogo M.D."/>
            <person name="Zwaenepoel A."/>
            <person name="Wallace J."/>
            <person name="Van De Peer Y."/>
            <person name="Van Deynze A."/>
        </authorList>
    </citation>
    <scope>NUCLEOTIDE SEQUENCE</scope>
    <source>
        <tissue evidence="1">Leaves</tissue>
    </source>
</reference>
<dbReference type="PANTHER" id="PTHR33085">
    <property type="entry name" value="OS12G0113100 PROTEIN-RELATED"/>
    <property type="match status" value="1"/>
</dbReference>
<protein>
    <submittedName>
        <fullName evidence="1">Uncharacterized protein</fullName>
    </submittedName>
</protein>
<gene>
    <name evidence="1" type="ORF">HU200_004354</name>
</gene>
<organism evidence="1 2">
    <name type="scientific">Digitaria exilis</name>
    <dbReference type="NCBI Taxonomy" id="1010633"/>
    <lineage>
        <taxon>Eukaryota</taxon>
        <taxon>Viridiplantae</taxon>
        <taxon>Streptophyta</taxon>
        <taxon>Embryophyta</taxon>
        <taxon>Tracheophyta</taxon>
        <taxon>Spermatophyta</taxon>
        <taxon>Magnoliopsida</taxon>
        <taxon>Liliopsida</taxon>
        <taxon>Poales</taxon>
        <taxon>Poaceae</taxon>
        <taxon>PACMAD clade</taxon>
        <taxon>Panicoideae</taxon>
        <taxon>Panicodae</taxon>
        <taxon>Paniceae</taxon>
        <taxon>Anthephorinae</taxon>
        <taxon>Digitaria</taxon>
    </lineage>
</organism>
<sequence>MNRRFLNLVTDNLDTGLHSLRRLNLSSHLFYPSTAAAEGAMARSEAAIQANAERPAGYKHGLRLPFSGKAEYVPELNLWFGLSASRPFHLCAYDLSAVNFDRPPMVCHAWVDLDMPKSRGPLQMDLINLGSGRFCVVKIFADTLPPFAKGLPDDEDDEEAVDCPDVIESDFAVLTSIEVVRCDGEASPPGKLRMLKHMSKYHVFEDHSIKCVL</sequence>
<name>A0A835KSB2_9POAL</name>
<dbReference type="AlphaFoldDB" id="A0A835KSB2"/>
<accession>A0A835KSB2</accession>
<dbReference type="InterPro" id="IPR012871">
    <property type="entry name" value="DUF1668_ORYSA"/>
</dbReference>
<proteinExistence type="predicted"/>
<dbReference type="Pfam" id="PF07893">
    <property type="entry name" value="DUF1668"/>
    <property type="match status" value="1"/>
</dbReference>
<keyword evidence="2" id="KW-1185">Reference proteome</keyword>
<evidence type="ECO:0000313" key="2">
    <source>
        <dbReference type="Proteomes" id="UP000636709"/>
    </source>
</evidence>
<comment type="caution">
    <text evidence="1">The sequence shown here is derived from an EMBL/GenBank/DDBJ whole genome shotgun (WGS) entry which is preliminary data.</text>
</comment>
<dbReference type="Proteomes" id="UP000636709">
    <property type="component" value="Unassembled WGS sequence"/>
</dbReference>
<evidence type="ECO:0000313" key="1">
    <source>
        <dbReference type="EMBL" id="KAF8775579.1"/>
    </source>
</evidence>